<evidence type="ECO:0000256" key="7">
    <source>
        <dbReference type="ARBA" id="ARBA00022827"/>
    </source>
</evidence>
<keyword evidence="11 16" id="KW-0676">Redox-active center</keyword>
<feature type="active site" description="Proton acceptor" evidence="13">
    <location>
        <position position="451"/>
    </location>
</feature>
<dbReference type="Gene3D" id="3.50.50.60">
    <property type="entry name" value="FAD/NAD(P)-binding domain"/>
    <property type="match status" value="2"/>
</dbReference>
<evidence type="ECO:0000313" key="20">
    <source>
        <dbReference type="Proteomes" id="UP000184295"/>
    </source>
</evidence>
<keyword evidence="5" id="KW-0963">Cytoplasm</keyword>
<evidence type="ECO:0000256" key="11">
    <source>
        <dbReference type="ARBA" id="ARBA00023284"/>
    </source>
</evidence>
<dbReference type="AlphaFoldDB" id="A0A1M4V763"/>
<dbReference type="Proteomes" id="UP000184295">
    <property type="component" value="Unassembled WGS sequence"/>
</dbReference>
<dbReference type="EC" id="1.8.1.4" evidence="3 16"/>
<comment type="similarity">
    <text evidence="2 16">Belongs to the class-I pyridine nucleotide-disulfide oxidoreductase family.</text>
</comment>
<dbReference type="Pfam" id="PF02852">
    <property type="entry name" value="Pyr_redox_dim"/>
    <property type="match status" value="1"/>
</dbReference>
<feature type="domain" description="Pyridine nucleotide-disulphide oxidoreductase dimerisation" evidence="17">
    <location>
        <begin position="349"/>
        <end position="460"/>
    </location>
</feature>
<dbReference type="GO" id="GO:0004148">
    <property type="term" value="F:dihydrolipoyl dehydrogenase (NADH) activity"/>
    <property type="evidence" value="ECO:0007669"/>
    <property type="project" value="UniProtKB-EC"/>
</dbReference>
<dbReference type="PROSITE" id="PS00076">
    <property type="entry name" value="PYRIDINE_REDOX_1"/>
    <property type="match status" value="1"/>
</dbReference>
<dbReference type="FunFam" id="3.30.390.30:FF:000001">
    <property type="entry name" value="Dihydrolipoyl dehydrogenase"/>
    <property type="match status" value="1"/>
</dbReference>
<dbReference type="InterPro" id="IPR001100">
    <property type="entry name" value="Pyr_nuc-diS_OxRdtase"/>
</dbReference>
<feature type="binding site" evidence="14">
    <location>
        <position position="314"/>
    </location>
    <ligand>
        <name>FAD</name>
        <dbReference type="ChEBI" id="CHEBI:57692"/>
    </ligand>
</feature>
<dbReference type="PRINTS" id="PR00411">
    <property type="entry name" value="PNDRDTASEI"/>
</dbReference>
<dbReference type="SUPFAM" id="SSF51905">
    <property type="entry name" value="FAD/NAD(P)-binding domain"/>
    <property type="match status" value="1"/>
</dbReference>
<comment type="cofactor">
    <cofactor evidence="14 16">
        <name>FAD</name>
        <dbReference type="ChEBI" id="CHEBI:57692"/>
    </cofactor>
    <text evidence="14 16">Binds 1 FAD per subunit.</text>
</comment>
<feature type="binding site" evidence="14">
    <location>
        <position position="124"/>
    </location>
    <ligand>
        <name>FAD</name>
        <dbReference type="ChEBI" id="CHEBI:57692"/>
    </ligand>
</feature>
<evidence type="ECO:0000256" key="6">
    <source>
        <dbReference type="ARBA" id="ARBA00022630"/>
    </source>
</evidence>
<proteinExistence type="inferred from homology"/>
<evidence type="ECO:0000256" key="1">
    <source>
        <dbReference type="ARBA" id="ARBA00004496"/>
    </source>
</evidence>
<sequence length="473" mass="50352">MYNRGEEVRPISNEFDVVVLGGGPGGYAAALYGASAGLSVCVVEKEKVGGTCLHRGCVPAKEYLETASVYRTVLEASEFGISSPSPTYDFSVAQSRKQKVVDQLWRGLSGLMKGRGIAIVEASGRYEGNGMVSLSDGNTVHGESIILATGSVPRTFPGFEPDGRYVMTSDEFLALNELPQSVAVVGGGAIGCEFASMLCDMGAEVTIIEALPSILAGCDEDIADVVKRSFRKRGITIHTGTSVTAHQPDGDYTKLLFGDGQELRVNAIIVSVGRRPNTDAMLGSDASVELDARGFVKVDPYMRTSEQGVYAIGDIVNTAQLAHVGFAEAIVAIKTILGEYAVPVEYSSVPWCIYTNPEVAFAGLTENQARNMGYDILVKKDQFGGNSRARILGETQGMVKIVAERLSNGKAGKILGVHMVGPWVTEQLGQGYLAVNWEATPEEIGQFIQPHPTLSESFGETVLALTGRGLHIG</sequence>
<evidence type="ECO:0000256" key="3">
    <source>
        <dbReference type="ARBA" id="ARBA00012608"/>
    </source>
</evidence>
<keyword evidence="8 16" id="KW-0560">Oxidoreductase</keyword>
<dbReference type="STRING" id="1121881.SAMN02745225_01219"/>
<dbReference type="PRINTS" id="PR00368">
    <property type="entry name" value="FADPNR"/>
</dbReference>
<dbReference type="InterPro" id="IPR004099">
    <property type="entry name" value="Pyr_nucl-diS_OxRdtase_dimer"/>
</dbReference>
<keyword evidence="7 14" id="KW-0274">FAD</keyword>
<keyword evidence="6 16" id="KW-0285">Flavoprotein</keyword>
<dbReference type="PANTHER" id="PTHR22912:SF217">
    <property type="entry name" value="DIHYDROLIPOYL DEHYDROGENASE"/>
    <property type="match status" value="1"/>
</dbReference>
<feature type="binding site" evidence="14">
    <location>
        <position position="209"/>
    </location>
    <ligand>
        <name>NAD(+)</name>
        <dbReference type="ChEBI" id="CHEBI:57540"/>
    </ligand>
</feature>
<name>A0A1M4V763_9ACTN</name>
<evidence type="ECO:0000256" key="16">
    <source>
        <dbReference type="RuleBase" id="RU003692"/>
    </source>
</evidence>
<feature type="binding site" evidence="14">
    <location>
        <begin position="149"/>
        <end position="151"/>
    </location>
    <ligand>
        <name>FAD</name>
        <dbReference type="ChEBI" id="CHEBI:57692"/>
    </ligand>
</feature>
<dbReference type="Gene3D" id="3.30.390.30">
    <property type="match status" value="1"/>
</dbReference>
<dbReference type="EMBL" id="FQUL01000014">
    <property type="protein sequence ID" value="SHE64831.1"/>
    <property type="molecule type" value="Genomic_DNA"/>
</dbReference>
<dbReference type="PIRSF" id="PIRSF000350">
    <property type="entry name" value="Mercury_reductase_MerA"/>
    <property type="match status" value="1"/>
</dbReference>
<feature type="domain" description="FAD/NAD(P)-binding" evidence="18">
    <location>
        <begin position="15"/>
        <end position="329"/>
    </location>
</feature>
<reference evidence="20" key="1">
    <citation type="submission" date="2016-11" db="EMBL/GenBank/DDBJ databases">
        <authorList>
            <person name="Varghese N."/>
            <person name="Submissions S."/>
        </authorList>
    </citation>
    <scope>NUCLEOTIDE SEQUENCE [LARGE SCALE GENOMIC DNA]</scope>
    <source>
        <strain evidence="20">DSM 19514</strain>
    </source>
</reference>
<dbReference type="GO" id="GO:0006103">
    <property type="term" value="P:2-oxoglutarate metabolic process"/>
    <property type="evidence" value="ECO:0007669"/>
    <property type="project" value="TreeGrafter"/>
</dbReference>
<evidence type="ECO:0000313" key="19">
    <source>
        <dbReference type="EMBL" id="SHE64831.1"/>
    </source>
</evidence>
<keyword evidence="14" id="KW-0547">Nucleotide-binding</keyword>
<evidence type="ECO:0000256" key="10">
    <source>
        <dbReference type="ARBA" id="ARBA00023157"/>
    </source>
</evidence>
<keyword evidence="9 14" id="KW-0520">NAD</keyword>
<comment type="catalytic activity">
    <reaction evidence="12 16">
        <text>N(6)-[(R)-dihydrolipoyl]-L-lysyl-[protein] + NAD(+) = N(6)-[(R)-lipoyl]-L-lysyl-[protein] + NADH + H(+)</text>
        <dbReference type="Rhea" id="RHEA:15045"/>
        <dbReference type="Rhea" id="RHEA-COMP:10474"/>
        <dbReference type="Rhea" id="RHEA-COMP:10475"/>
        <dbReference type="ChEBI" id="CHEBI:15378"/>
        <dbReference type="ChEBI" id="CHEBI:57540"/>
        <dbReference type="ChEBI" id="CHEBI:57945"/>
        <dbReference type="ChEBI" id="CHEBI:83099"/>
        <dbReference type="ChEBI" id="CHEBI:83100"/>
        <dbReference type="EC" id="1.8.1.4"/>
    </reaction>
</comment>
<feature type="binding site" evidence="14">
    <location>
        <position position="273"/>
    </location>
    <ligand>
        <name>NAD(+)</name>
        <dbReference type="ChEBI" id="CHEBI:57540"/>
    </ligand>
</feature>
<evidence type="ECO:0000256" key="5">
    <source>
        <dbReference type="ARBA" id="ARBA00022490"/>
    </source>
</evidence>
<comment type="miscellaneous">
    <text evidence="16">The active site is a redox-active disulfide bond.</text>
</comment>
<dbReference type="InterPro" id="IPR006258">
    <property type="entry name" value="Lipoamide_DH"/>
</dbReference>
<keyword evidence="10" id="KW-1015">Disulfide bond</keyword>
<organism evidence="19 20">
    <name type="scientific">Ferrithrix thermotolerans DSM 19514</name>
    <dbReference type="NCBI Taxonomy" id="1121881"/>
    <lineage>
        <taxon>Bacteria</taxon>
        <taxon>Bacillati</taxon>
        <taxon>Actinomycetota</taxon>
        <taxon>Acidimicrobiia</taxon>
        <taxon>Acidimicrobiales</taxon>
        <taxon>Acidimicrobiaceae</taxon>
        <taxon>Ferrithrix</taxon>
    </lineage>
</organism>
<evidence type="ECO:0000256" key="9">
    <source>
        <dbReference type="ARBA" id="ARBA00023027"/>
    </source>
</evidence>
<feature type="binding site" evidence="14">
    <location>
        <begin position="186"/>
        <end position="193"/>
    </location>
    <ligand>
        <name>NAD(+)</name>
        <dbReference type="ChEBI" id="CHEBI:57540"/>
    </ligand>
</feature>
<evidence type="ECO:0000256" key="12">
    <source>
        <dbReference type="ARBA" id="ARBA00049187"/>
    </source>
</evidence>
<dbReference type="GO" id="GO:0050660">
    <property type="term" value="F:flavin adenine dinucleotide binding"/>
    <property type="evidence" value="ECO:0007669"/>
    <property type="project" value="InterPro"/>
</dbReference>
<keyword evidence="20" id="KW-1185">Reference proteome</keyword>
<dbReference type="NCBIfam" id="TIGR01350">
    <property type="entry name" value="lipoamide_DH"/>
    <property type="match status" value="1"/>
</dbReference>
<evidence type="ECO:0000256" key="8">
    <source>
        <dbReference type="ARBA" id="ARBA00023002"/>
    </source>
</evidence>
<dbReference type="SUPFAM" id="SSF55424">
    <property type="entry name" value="FAD/NAD-linked reductases, dimerisation (C-terminal) domain"/>
    <property type="match status" value="1"/>
</dbReference>
<dbReference type="Pfam" id="PF07992">
    <property type="entry name" value="Pyr_redox_2"/>
    <property type="match status" value="1"/>
</dbReference>
<protein>
    <recommendedName>
        <fullName evidence="4 16">Dihydrolipoyl dehydrogenase</fullName>
        <ecNumber evidence="3 16">1.8.1.4</ecNumber>
    </recommendedName>
</protein>
<gene>
    <name evidence="19" type="ORF">SAMN02745225_01219</name>
</gene>
<evidence type="ECO:0000259" key="18">
    <source>
        <dbReference type="Pfam" id="PF07992"/>
    </source>
</evidence>
<dbReference type="GO" id="GO:0005737">
    <property type="term" value="C:cytoplasm"/>
    <property type="evidence" value="ECO:0007669"/>
    <property type="project" value="UniProtKB-SubCell"/>
</dbReference>
<dbReference type="PANTHER" id="PTHR22912">
    <property type="entry name" value="DISULFIDE OXIDOREDUCTASE"/>
    <property type="match status" value="1"/>
</dbReference>
<dbReference type="InterPro" id="IPR023753">
    <property type="entry name" value="FAD/NAD-binding_dom"/>
</dbReference>
<dbReference type="InterPro" id="IPR050151">
    <property type="entry name" value="Class-I_Pyr_Nuc-Dis_Oxidored"/>
</dbReference>
<evidence type="ECO:0000256" key="4">
    <source>
        <dbReference type="ARBA" id="ARBA00016961"/>
    </source>
</evidence>
<evidence type="ECO:0000256" key="15">
    <source>
        <dbReference type="PIRSR" id="PIRSR000350-4"/>
    </source>
</evidence>
<evidence type="ECO:0000256" key="14">
    <source>
        <dbReference type="PIRSR" id="PIRSR000350-3"/>
    </source>
</evidence>
<evidence type="ECO:0000259" key="17">
    <source>
        <dbReference type="Pfam" id="PF02852"/>
    </source>
</evidence>
<evidence type="ECO:0000256" key="2">
    <source>
        <dbReference type="ARBA" id="ARBA00007532"/>
    </source>
</evidence>
<dbReference type="InterPro" id="IPR016156">
    <property type="entry name" value="FAD/NAD-linked_Rdtase_dimer_sf"/>
</dbReference>
<comment type="subcellular location">
    <subcellularLocation>
        <location evidence="1">Cytoplasm</location>
    </subcellularLocation>
</comment>
<accession>A0A1M4V763</accession>
<evidence type="ECO:0000256" key="13">
    <source>
        <dbReference type="PIRSR" id="PIRSR000350-2"/>
    </source>
</evidence>
<dbReference type="InterPro" id="IPR012999">
    <property type="entry name" value="Pyr_OxRdtase_I_AS"/>
</dbReference>
<feature type="disulfide bond" description="Redox-active" evidence="15">
    <location>
        <begin position="52"/>
        <end position="57"/>
    </location>
</feature>
<feature type="binding site" evidence="14">
    <location>
        <position position="61"/>
    </location>
    <ligand>
        <name>FAD</name>
        <dbReference type="ChEBI" id="CHEBI:57692"/>
    </ligand>
</feature>
<dbReference type="InterPro" id="IPR036188">
    <property type="entry name" value="FAD/NAD-bd_sf"/>
</dbReference>